<organism evidence="1 2">
    <name type="scientific">Thanatephorus cucumeris (strain AG1-IA)</name>
    <name type="common">Rice sheath blight fungus</name>
    <name type="synonym">Rhizoctonia solani</name>
    <dbReference type="NCBI Taxonomy" id="983506"/>
    <lineage>
        <taxon>Eukaryota</taxon>
        <taxon>Fungi</taxon>
        <taxon>Dikarya</taxon>
        <taxon>Basidiomycota</taxon>
        <taxon>Agaricomycotina</taxon>
        <taxon>Agaricomycetes</taxon>
        <taxon>Cantharellales</taxon>
        <taxon>Ceratobasidiaceae</taxon>
        <taxon>Rhizoctonia</taxon>
        <taxon>Rhizoctonia solani AG-1</taxon>
    </lineage>
</organism>
<dbReference type="HOGENOM" id="CLU_3108046_0_0_1"/>
<proteinExistence type="predicted"/>
<reference evidence="1 2" key="1">
    <citation type="journal article" date="2013" name="Nat. Commun.">
        <title>The evolution and pathogenic mechanisms of the rice sheath blight pathogen.</title>
        <authorList>
            <person name="Zheng A."/>
            <person name="Lin R."/>
            <person name="Xu L."/>
            <person name="Qin P."/>
            <person name="Tang C."/>
            <person name="Ai P."/>
            <person name="Zhang D."/>
            <person name="Liu Y."/>
            <person name="Sun Z."/>
            <person name="Feng H."/>
            <person name="Wang Y."/>
            <person name="Chen Y."/>
            <person name="Liang X."/>
            <person name="Fu R."/>
            <person name="Li Q."/>
            <person name="Zhang J."/>
            <person name="Yu X."/>
            <person name="Xie Z."/>
            <person name="Ding L."/>
            <person name="Guan P."/>
            <person name="Tang J."/>
            <person name="Liang Y."/>
            <person name="Wang S."/>
            <person name="Deng Q."/>
            <person name="Li S."/>
            <person name="Zhu J."/>
            <person name="Wang L."/>
            <person name="Liu H."/>
            <person name="Li P."/>
        </authorList>
    </citation>
    <scope>NUCLEOTIDE SEQUENCE [LARGE SCALE GENOMIC DNA]</scope>
    <source>
        <strain evidence="2">AG-1 IA</strain>
    </source>
</reference>
<name>L8X6M6_THACA</name>
<dbReference type="Proteomes" id="UP000011668">
    <property type="component" value="Unassembled WGS sequence"/>
</dbReference>
<protein>
    <submittedName>
        <fullName evidence="1">Uncharacterized protein</fullName>
    </submittedName>
</protein>
<dbReference type="EMBL" id="AFRT01000005">
    <property type="protein sequence ID" value="ELU45966.1"/>
    <property type="molecule type" value="Genomic_DNA"/>
</dbReference>
<gene>
    <name evidence="1" type="ORF">AG1IA_00003</name>
</gene>
<keyword evidence="2" id="KW-1185">Reference proteome</keyword>
<dbReference type="AlphaFoldDB" id="L8X6M6"/>
<comment type="caution">
    <text evidence="1">The sequence shown here is derived from an EMBL/GenBank/DDBJ whole genome shotgun (WGS) entry which is preliminary data.</text>
</comment>
<sequence length="51" mass="5634">MIQGDKHMTYPGLGTHERVSPDNLRAFGADCYRSLESPPWPVVTVCLGETT</sequence>
<accession>L8X6M6</accession>
<evidence type="ECO:0000313" key="2">
    <source>
        <dbReference type="Proteomes" id="UP000011668"/>
    </source>
</evidence>
<evidence type="ECO:0000313" key="1">
    <source>
        <dbReference type="EMBL" id="ELU45966.1"/>
    </source>
</evidence>